<protein>
    <submittedName>
        <fullName evidence="1">Uncharacterized protein</fullName>
    </submittedName>
</protein>
<feature type="non-terminal residue" evidence="1">
    <location>
        <position position="1"/>
    </location>
</feature>
<reference evidence="1 2" key="1">
    <citation type="journal article" date="2020" name="BMC Genomics">
        <title>Intraspecific diversification of the crop wild relative Brassica cretica Lam. using demographic model selection.</title>
        <authorList>
            <person name="Kioukis A."/>
            <person name="Michalopoulou V.A."/>
            <person name="Briers L."/>
            <person name="Pirintsos S."/>
            <person name="Studholme D.J."/>
            <person name="Pavlidis P."/>
            <person name="Sarris P.F."/>
        </authorList>
    </citation>
    <scope>NUCLEOTIDE SEQUENCE [LARGE SCALE GENOMIC DNA]</scope>
    <source>
        <strain evidence="2">cv. PFS-1207/04</strain>
    </source>
</reference>
<evidence type="ECO:0000313" key="2">
    <source>
        <dbReference type="Proteomes" id="UP000266723"/>
    </source>
</evidence>
<evidence type="ECO:0000313" key="1">
    <source>
        <dbReference type="EMBL" id="KAF3594989.1"/>
    </source>
</evidence>
<sequence length="64" mass="7457">ATQTVIFHLCKQRNNLIHNQISITASAVFQGIDRDMRNIISARRHSKQFSSIMPLWLRYISLCL</sequence>
<name>A0ABQ7EDA8_BRACR</name>
<proteinExistence type="predicted"/>
<keyword evidence="2" id="KW-1185">Reference proteome</keyword>
<dbReference type="Proteomes" id="UP000266723">
    <property type="component" value="Unassembled WGS sequence"/>
</dbReference>
<accession>A0ABQ7EDA8</accession>
<organism evidence="1 2">
    <name type="scientific">Brassica cretica</name>
    <name type="common">Mustard</name>
    <dbReference type="NCBI Taxonomy" id="69181"/>
    <lineage>
        <taxon>Eukaryota</taxon>
        <taxon>Viridiplantae</taxon>
        <taxon>Streptophyta</taxon>
        <taxon>Embryophyta</taxon>
        <taxon>Tracheophyta</taxon>
        <taxon>Spermatophyta</taxon>
        <taxon>Magnoliopsida</taxon>
        <taxon>eudicotyledons</taxon>
        <taxon>Gunneridae</taxon>
        <taxon>Pentapetalae</taxon>
        <taxon>rosids</taxon>
        <taxon>malvids</taxon>
        <taxon>Brassicales</taxon>
        <taxon>Brassicaceae</taxon>
        <taxon>Brassiceae</taxon>
        <taxon>Brassica</taxon>
    </lineage>
</organism>
<gene>
    <name evidence="1" type="ORF">DY000_02021009</name>
</gene>
<dbReference type="EMBL" id="QGKV02000299">
    <property type="protein sequence ID" value="KAF3594989.1"/>
    <property type="molecule type" value="Genomic_DNA"/>
</dbReference>
<comment type="caution">
    <text evidence="1">The sequence shown here is derived from an EMBL/GenBank/DDBJ whole genome shotgun (WGS) entry which is preliminary data.</text>
</comment>